<sequence>THTITINDDDACEVGLNEYFYSHIDLDSGIPPINVTVQQIRVNIDDNDEPECESIVVGYDRPVYTVREGDRTLNLTIKVFSHPISGAPRSFTLSFDLEDSTASSGADYVNMTEHIVFMRGEVIQTHTILIEDDDECEIDPNEQFLSVMALISGIPGINVTVPRALITIDDRDEFECGLITVGYDTDMYTSREGDGSVTLTIRLFSHPSNGAPRPFNVTVSTKDGNASIAGGDYVPVMDQIIQFSREGNNSDL</sequence>
<dbReference type="SUPFAM" id="SSF141072">
    <property type="entry name" value="CalX-like"/>
    <property type="match status" value="2"/>
</dbReference>
<dbReference type="PANTHER" id="PTHR11878">
    <property type="entry name" value="SODIUM/CALCIUM EXCHANGER"/>
    <property type="match status" value="1"/>
</dbReference>
<dbReference type="Proteomes" id="UP001174909">
    <property type="component" value="Unassembled WGS sequence"/>
</dbReference>
<dbReference type="GO" id="GO:0016020">
    <property type="term" value="C:membrane"/>
    <property type="evidence" value="ECO:0007669"/>
    <property type="project" value="InterPro"/>
</dbReference>
<dbReference type="GO" id="GO:0007154">
    <property type="term" value="P:cell communication"/>
    <property type="evidence" value="ECO:0007669"/>
    <property type="project" value="InterPro"/>
</dbReference>
<evidence type="ECO:0000256" key="4">
    <source>
        <dbReference type="ARBA" id="ARBA00023065"/>
    </source>
</evidence>
<feature type="domain" description="Calx-beta" evidence="5">
    <location>
        <begin position="54"/>
        <end position="150"/>
    </location>
</feature>
<dbReference type="PANTHER" id="PTHR11878:SF65">
    <property type="entry name" value="NA_CA-EXCHANGE PROTEIN, ISOFORM G"/>
    <property type="match status" value="1"/>
</dbReference>
<protein>
    <recommendedName>
        <fullName evidence="5">Calx-beta domain-containing protein</fullName>
    </recommendedName>
</protein>
<organism evidence="6 7">
    <name type="scientific">Geodia barretti</name>
    <name type="common">Barrett's horny sponge</name>
    <dbReference type="NCBI Taxonomy" id="519541"/>
    <lineage>
        <taxon>Eukaryota</taxon>
        <taxon>Metazoa</taxon>
        <taxon>Porifera</taxon>
        <taxon>Demospongiae</taxon>
        <taxon>Heteroscleromorpha</taxon>
        <taxon>Tetractinellida</taxon>
        <taxon>Astrophorina</taxon>
        <taxon>Geodiidae</taxon>
        <taxon>Geodia</taxon>
    </lineage>
</organism>
<accession>A0AA35WKD8</accession>
<dbReference type="GO" id="GO:0030001">
    <property type="term" value="P:metal ion transport"/>
    <property type="evidence" value="ECO:0007669"/>
    <property type="project" value="TreeGrafter"/>
</dbReference>
<keyword evidence="3" id="KW-0106">Calcium</keyword>
<feature type="domain" description="Calx-beta" evidence="5">
    <location>
        <begin position="179"/>
        <end position="240"/>
    </location>
</feature>
<dbReference type="Pfam" id="PF03160">
    <property type="entry name" value="Calx-beta"/>
    <property type="match status" value="2"/>
</dbReference>
<comment type="caution">
    <text evidence="6">The sequence shown here is derived from an EMBL/GenBank/DDBJ whole genome shotgun (WGS) entry which is preliminary data.</text>
</comment>
<keyword evidence="2" id="KW-0677">Repeat</keyword>
<evidence type="ECO:0000256" key="2">
    <source>
        <dbReference type="ARBA" id="ARBA00022737"/>
    </source>
</evidence>
<keyword evidence="7" id="KW-1185">Reference proteome</keyword>
<gene>
    <name evidence="6" type="ORF">GBAR_LOCUS12149</name>
</gene>
<proteinExistence type="predicted"/>
<evidence type="ECO:0000256" key="3">
    <source>
        <dbReference type="ARBA" id="ARBA00022837"/>
    </source>
</evidence>
<evidence type="ECO:0000313" key="7">
    <source>
        <dbReference type="Proteomes" id="UP001174909"/>
    </source>
</evidence>
<dbReference type="InterPro" id="IPR003644">
    <property type="entry name" value="Calx_beta"/>
</dbReference>
<evidence type="ECO:0000313" key="6">
    <source>
        <dbReference type="EMBL" id="CAI8020306.1"/>
    </source>
</evidence>
<dbReference type="EMBL" id="CASHTH010001817">
    <property type="protein sequence ID" value="CAI8020306.1"/>
    <property type="molecule type" value="Genomic_DNA"/>
</dbReference>
<reference evidence="6" key="1">
    <citation type="submission" date="2023-03" db="EMBL/GenBank/DDBJ databases">
        <authorList>
            <person name="Steffen K."/>
            <person name="Cardenas P."/>
        </authorList>
    </citation>
    <scope>NUCLEOTIDE SEQUENCE</scope>
</reference>
<dbReference type="Gene3D" id="2.60.40.2030">
    <property type="match status" value="2"/>
</dbReference>
<dbReference type="AlphaFoldDB" id="A0AA35WKD8"/>
<keyword evidence="4" id="KW-0813">Transport</keyword>
<dbReference type="InterPro" id="IPR051171">
    <property type="entry name" value="CaCA"/>
</dbReference>
<keyword evidence="1" id="KW-0732">Signal</keyword>
<feature type="non-terminal residue" evidence="6">
    <location>
        <position position="1"/>
    </location>
</feature>
<evidence type="ECO:0000259" key="5">
    <source>
        <dbReference type="Pfam" id="PF03160"/>
    </source>
</evidence>
<dbReference type="InterPro" id="IPR038081">
    <property type="entry name" value="CalX-like_sf"/>
</dbReference>
<evidence type="ECO:0000256" key="1">
    <source>
        <dbReference type="ARBA" id="ARBA00022729"/>
    </source>
</evidence>
<name>A0AA35WKD8_GEOBA</name>
<keyword evidence="4" id="KW-0406">Ion transport</keyword>